<reference evidence="3 5" key="2">
    <citation type="submission" date="2019-11" db="EMBL/GenBank/DDBJ databases">
        <title>Whole genome shotgun sequencing (WGS) data from Adlercreutzia equolifaciens ResAG-91, Eggerthella lenta MRI-F36, MRI-F37, MRI-F40, ResAG-49, ResAG-88, ResAG-121, ResAG-145, and Gordonibacter sp. ResAG-5, ResAG-26, ResAG-43, ResAG-50, ResAG-59.</title>
        <authorList>
            <person name="Stoll D.A."/>
            <person name="Danylec N."/>
            <person name="Franz C.M.A.P."/>
            <person name="Huch M."/>
        </authorList>
    </citation>
    <scope>NUCLEOTIDE SEQUENCE [LARGE SCALE GENOMIC DNA]</scope>
    <source>
        <strain evidence="3 5">ResAG-59</strain>
    </source>
</reference>
<dbReference type="InterPro" id="IPR003779">
    <property type="entry name" value="CMD-like"/>
</dbReference>
<feature type="domain" description="Carboxymuconolactone decarboxylase-like" evidence="1">
    <location>
        <begin position="171"/>
        <end position="252"/>
    </location>
</feature>
<evidence type="ECO:0000313" key="4">
    <source>
        <dbReference type="Proteomes" id="UP000462865"/>
    </source>
</evidence>
<accession>A0A6N8IG05</accession>
<keyword evidence="5" id="KW-1185">Reference proteome</keyword>
<comment type="caution">
    <text evidence="3">The sequence shown here is derived from an EMBL/GenBank/DDBJ whole genome shotgun (WGS) entry which is preliminary data.</text>
</comment>
<evidence type="ECO:0000313" key="2">
    <source>
        <dbReference type="EMBL" id="MSA95949.1"/>
    </source>
</evidence>
<dbReference type="EMBL" id="WKZA01000085">
    <property type="protein sequence ID" value="MSA95949.1"/>
    <property type="molecule type" value="Genomic_DNA"/>
</dbReference>
<name>A0A6N8IG05_9ACTN</name>
<dbReference type="AlphaFoldDB" id="A0A6N8IG05"/>
<reference evidence="2 4" key="1">
    <citation type="journal article" date="2019" name="Nat. Med.">
        <title>A library of human gut bacterial isolates paired with longitudinal multiomics data enables mechanistic microbiome research.</title>
        <authorList>
            <person name="Poyet M."/>
            <person name="Groussin M."/>
            <person name="Gibbons S.M."/>
            <person name="Avila-Pacheco J."/>
            <person name="Jiang X."/>
            <person name="Kearney S.M."/>
            <person name="Perrotta A.R."/>
            <person name="Berdy B."/>
            <person name="Zhao S."/>
            <person name="Lieberman T.D."/>
            <person name="Swanson P.K."/>
            <person name="Smith M."/>
            <person name="Roesemann S."/>
            <person name="Alexander J.E."/>
            <person name="Rich S.A."/>
            <person name="Livny J."/>
            <person name="Vlamakis H."/>
            <person name="Clish C."/>
            <person name="Bullock K."/>
            <person name="Deik A."/>
            <person name="Scott J."/>
            <person name="Pierce K.A."/>
            <person name="Xavier R.J."/>
            <person name="Alm E.J."/>
        </authorList>
    </citation>
    <scope>NUCLEOTIDE SEQUENCE [LARGE SCALE GENOMIC DNA]</scope>
    <source>
        <strain evidence="2 4">BIOML-A1</strain>
    </source>
</reference>
<dbReference type="PANTHER" id="PTHR33570">
    <property type="entry name" value="4-CARBOXYMUCONOLACTONE DECARBOXYLASE FAMILY PROTEIN"/>
    <property type="match status" value="1"/>
</dbReference>
<dbReference type="Gene3D" id="1.20.1290.10">
    <property type="entry name" value="AhpD-like"/>
    <property type="match status" value="1"/>
</dbReference>
<dbReference type="SUPFAM" id="SSF69118">
    <property type="entry name" value="AhpD-like"/>
    <property type="match status" value="1"/>
</dbReference>
<dbReference type="PANTHER" id="PTHR33570:SF2">
    <property type="entry name" value="CARBOXYMUCONOLACTONE DECARBOXYLASE-LIKE DOMAIN-CONTAINING PROTEIN"/>
    <property type="match status" value="1"/>
</dbReference>
<dbReference type="InterPro" id="IPR029032">
    <property type="entry name" value="AhpD-like"/>
</dbReference>
<dbReference type="InterPro" id="IPR052512">
    <property type="entry name" value="4CMD/NDH-1_regulator"/>
</dbReference>
<dbReference type="GeneID" id="97354417"/>
<feature type="domain" description="Carboxymuconolactone decarboxylase-like" evidence="1">
    <location>
        <begin position="29"/>
        <end position="117"/>
    </location>
</feature>
<gene>
    <name evidence="2" type="ORF">GKG38_12975</name>
    <name evidence="3" type="ORF">GO738_05650</name>
</gene>
<protein>
    <submittedName>
        <fullName evidence="3">Carboxymuconolactone decarboxylase</fullName>
    </submittedName>
</protein>
<dbReference type="Proteomes" id="UP000462865">
    <property type="component" value="Unassembled WGS sequence"/>
</dbReference>
<sequence length="266" mass="28627">MTPRITEAARAYREKLYPGSAATLYETDPEFVELFANFAFDEVVNAEGAGGGNLDDRTRFLAILSALVGSQGVEAFKALAPAALAVGLEPVALKELVYQSMAYVGFGRMLPFLLAANEVLGERGECLPLEPQGTTTREDRREAGNRAQVEIFGEGMRESWTRGPEDRRHVSEWLAANCFGDWYTRGGLTLAERELVTLCLLAAQGGCEPQLTGHALGNLRLGNDKELLVGAVSQCIPYVGYPRALNALACIDEAAERLAAEGEAGA</sequence>
<proteinExistence type="predicted"/>
<evidence type="ECO:0000313" key="3">
    <source>
        <dbReference type="EMBL" id="MVN14844.1"/>
    </source>
</evidence>
<dbReference type="GO" id="GO:0051920">
    <property type="term" value="F:peroxiredoxin activity"/>
    <property type="evidence" value="ECO:0007669"/>
    <property type="project" value="InterPro"/>
</dbReference>
<evidence type="ECO:0000313" key="5">
    <source>
        <dbReference type="Proteomes" id="UP000468327"/>
    </source>
</evidence>
<dbReference type="Proteomes" id="UP000468327">
    <property type="component" value="Unassembled WGS sequence"/>
</dbReference>
<dbReference type="RefSeq" id="WP_154270781.1">
    <property type="nucleotide sequence ID" value="NZ_BAABZN010000001.1"/>
</dbReference>
<dbReference type="Pfam" id="PF02627">
    <property type="entry name" value="CMD"/>
    <property type="match status" value="2"/>
</dbReference>
<evidence type="ECO:0000259" key="1">
    <source>
        <dbReference type="Pfam" id="PF02627"/>
    </source>
</evidence>
<dbReference type="EMBL" id="WPOC01000007">
    <property type="protein sequence ID" value="MVN14844.1"/>
    <property type="molecule type" value="Genomic_DNA"/>
</dbReference>
<organism evidence="3 5">
    <name type="scientific">Gordonibacter urolithinfaciens</name>
    <dbReference type="NCBI Taxonomy" id="1335613"/>
    <lineage>
        <taxon>Bacteria</taxon>
        <taxon>Bacillati</taxon>
        <taxon>Actinomycetota</taxon>
        <taxon>Coriobacteriia</taxon>
        <taxon>Eggerthellales</taxon>
        <taxon>Eggerthellaceae</taxon>
        <taxon>Gordonibacter</taxon>
    </lineage>
</organism>